<gene>
    <name evidence="1" type="ORF">DSO57_1009060</name>
</gene>
<name>A0ACC2RLJ6_9FUNG</name>
<protein>
    <submittedName>
        <fullName evidence="1">Uncharacterized protein</fullName>
    </submittedName>
</protein>
<sequence length="131" mass="14449">MECTEVASKKIQADGHNVSFFPARHDDLHLGNVLFFNIGDTICGRNPTTSSQVVSAANNPIVPFSCQKITDMFTKMALNALGNSQSPKDPQLPPCDSPAYKPISVLLNSEYDFMYNQFLQANEGTQFSFPQ</sequence>
<dbReference type="EMBL" id="QTSX02007128">
    <property type="protein sequence ID" value="KAJ9050973.1"/>
    <property type="molecule type" value="Genomic_DNA"/>
</dbReference>
<accession>A0ACC2RLJ6</accession>
<proteinExistence type="predicted"/>
<comment type="caution">
    <text evidence="1">The sequence shown here is derived from an EMBL/GenBank/DDBJ whole genome shotgun (WGS) entry which is preliminary data.</text>
</comment>
<reference evidence="1" key="1">
    <citation type="submission" date="2022-04" db="EMBL/GenBank/DDBJ databases">
        <title>Genome of the entomopathogenic fungus Entomophthora muscae.</title>
        <authorList>
            <person name="Elya C."/>
            <person name="Lovett B.R."/>
            <person name="Lee E."/>
            <person name="Macias A.M."/>
            <person name="Hajek A.E."/>
            <person name="De Bivort B.L."/>
            <person name="Kasson M.T."/>
            <person name="De Fine Licht H.H."/>
            <person name="Stajich J.E."/>
        </authorList>
    </citation>
    <scope>NUCLEOTIDE SEQUENCE</scope>
    <source>
        <strain evidence="1">Berkeley</strain>
    </source>
</reference>
<evidence type="ECO:0000313" key="1">
    <source>
        <dbReference type="EMBL" id="KAJ9050973.1"/>
    </source>
</evidence>
<evidence type="ECO:0000313" key="2">
    <source>
        <dbReference type="Proteomes" id="UP001165960"/>
    </source>
</evidence>
<organism evidence="1 2">
    <name type="scientific">Entomophthora muscae</name>
    <dbReference type="NCBI Taxonomy" id="34485"/>
    <lineage>
        <taxon>Eukaryota</taxon>
        <taxon>Fungi</taxon>
        <taxon>Fungi incertae sedis</taxon>
        <taxon>Zoopagomycota</taxon>
        <taxon>Entomophthoromycotina</taxon>
        <taxon>Entomophthoromycetes</taxon>
        <taxon>Entomophthorales</taxon>
        <taxon>Entomophthoraceae</taxon>
        <taxon>Entomophthora</taxon>
    </lineage>
</organism>
<keyword evidence="2" id="KW-1185">Reference proteome</keyword>
<dbReference type="Proteomes" id="UP001165960">
    <property type="component" value="Unassembled WGS sequence"/>
</dbReference>